<dbReference type="PANTHER" id="PTHR45527:SF1">
    <property type="entry name" value="FATTY ACID SYNTHASE"/>
    <property type="match status" value="1"/>
</dbReference>
<dbReference type="GO" id="GO:0044550">
    <property type="term" value="P:secondary metabolite biosynthetic process"/>
    <property type="evidence" value="ECO:0007669"/>
    <property type="project" value="TreeGrafter"/>
</dbReference>
<organism evidence="3 4">
    <name type="scientific">Saccharopolyspora spinosa</name>
    <dbReference type="NCBI Taxonomy" id="60894"/>
    <lineage>
        <taxon>Bacteria</taxon>
        <taxon>Bacillati</taxon>
        <taxon>Actinomycetota</taxon>
        <taxon>Actinomycetes</taxon>
        <taxon>Pseudonocardiales</taxon>
        <taxon>Pseudonocardiaceae</taxon>
        <taxon>Saccharopolyspora</taxon>
    </lineage>
</organism>
<dbReference type="Gene3D" id="3.40.50.12780">
    <property type="entry name" value="N-terminal domain of ligase-like"/>
    <property type="match status" value="1"/>
</dbReference>
<dbReference type="AlphaFoldDB" id="A0A2N3Y0W0"/>
<protein>
    <submittedName>
        <fullName evidence="3">L-prolyl-[peptidyl carrier protein] synthetase</fullName>
    </submittedName>
</protein>
<dbReference type="InterPro" id="IPR000873">
    <property type="entry name" value="AMP-dep_synth/lig_dom"/>
</dbReference>
<dbReference type="InterPro" id="IPR010071">
    <property type="entry name" value="AA_adenyl_dom"/>
</dbReference>
<accession>A0A2N3Y0W0</accession>
<name>A0A2N3Y0W0_SACSN</name>
<dbReference type="NCBIfam" id="TIGR01733">
    <property type="entry name" value="AA-adenyl-dom"/>
    <property type="match status" value="1"/>
</dbReference>
<dbReference type="Proteomes" id="UP000233786">
    <property type="component" value="Unassembled WGS sequence"/>
</dbReference>
<dbReference type="GO" id="GO:0005737">
    <property type="term" value="C:cytoplasm"/>
    <property type="evidence" value="ECO:0007669"/>
    <property type="project" value="TreeGrafter"/>
</dbReference>
<sequence length="515" mass="55212">MRGLADHLPRWAAANPAAVAVETPERSITYTELHRQSSALANALIGLGVTPGARVGLWLRKSVESVVAVYGVLKAGAAYVPVDPSAPRARAERVLADCGTACAIVHADQLDTPEGALPYPVVAVGGLLKTPHPAMTWEQATTGPRLGPQSGVKPGSLAYVIYTSGSQGRPKGVALSHRNALSFVEWAVREFGITRDDRVAGHAPFHFDLSILDIFATGLAGGRLVLIPESHVGLGGALNRVVAERRISVWYSVPNALARMLAAKNSAALTESDLRVVLFAGETFPLTQVRRLRAALPGARLYNLYGPTETNVCTFHQVRDTDLVPERAEPLPIGRPCDYAEVFVLDRDENPCVPRPGASGELCVAGASRMLGYWGDDPLTTAKTVLVSQDGGDPIPAHRTGDLVRCDDDETLTFLGRTDEMVKIRGHRVELGEVESVLAEIDGVQEVVCAAVEDHGGEKRIDAHLVVADVIEDISSLRRHCARLLPRYMIPSAFHVVPELPRTATGKIDRRGIGG</sequence>
<dbReference type="InterPro" id="IPR025110">
    <property type="entry name" value="AMP-bd_C"/>
</dbReference>
<dbReference type="InterPro" id="IPR042099">
    <property type="entry name" value="ANL_N_sf"/>
</dbReference>
<feature type="domain" description="AMP-binding enzyme C-terminal" evidence="2">
    <location>
        <begin position="433"/>
        <end position="507"/>
    </location>
</feature>
<dbReference type="GO" id="GO:0031177">
    <property type="term" value="F:phosphopantetheine binding"/>
    <property type="evidence" value="ECO:0007669"/>
    <property type="project" value="TreeGrafter"/>
</dbReference>
<dbReference type="Pfam" id="PF00501">
    <property type="entry name" value="AMP-binding"/>
    <property type="match status" value="1"/>
</dbReference>
<dbReference type="Pfam" id="PF13193">
    <property type="entry name" value="AMP-binding_C"/>
    <property type="match status" value="1"/>
</dbReference>
<comment type="caution">
    <text evidence="3">The sequence shown here is derived from an EMBL/GenBank/DDBJ whole genome shotgun (WGS) entry which is preliminary data.</text>
</comment>
<dbReference type="STRING" id="994479.GCA_000194155_07341"/>
<dbReference type="Gene3D" id="3.30.300.30">
    <property type="match status" value="1"/>
</dbReference>
<dbReference type="OrthoDB" id="3243414at2"/>
<dbReference type="CDD" id="cd05930">
    <property type="entry name" value="A_NRPS"/>
    <property type="match status" value="1"/>
</dbReference>
<reference evidence="3" key="1">
    <citation type="submission" date="2017-12" db="EMBL/GenBank/DDBJ databases">
        <title>Sequencing the genomes of 1000 Actinobacteria strains.</title>
        <authorList>
            <person name="Klenk H.-P."/>
        </authorList>
    </citation>
    <scope>NUCLEOTIDE SEQUENCE [LARGE SCALE GENOMIC DNA]</scope>
    <source>
        <strain evidence="3">DSM 44228</strain>
    </source>
</reference>
<proteinExistence type="predicted"/>
<gene>
    <name evidence="3" type="ORF">A8926_4394</name>
</gene>
<dbReference type="RefSeq" id="WP_029536095.1">
    <property type="nucleotide sequence ID" value="NZ_CP061007.1"/>
</dbReference>
<dbReference type="InterPro" id="IPR045851">
    <property type="entry name" value="AMP-bd_C_sf"/>
</dbReference>
<dbReference type="GO" id="GO:0043041">
    <property type="term" value="P:amino acid activation for nonribosomal peptide biosynthetic process"/>
    <property type="evidence" value="ECO:0007669"/>
    <property type="project" value="TreeGrafter"/>
</dbReference>
<dbReference type="PANTHER" id="PTHR45527">
    <property type="entry name" value="NONRIBOSOMAL PEPTIDE SYNTHETASE"/>
    <property type="match status" value="1"/>
</dbReference>
<evidence type="ECO:0000259" key="1">
    <source>
        <dbReference type="Pfam" id="PF00501"/>
    </source>
</evidence>
<dbReference type="SUPFAM" id="SSF56801">
    <property type="entry name" value="Acetyl-CoA synthetase-like"/>
    <property type="match status" value="1"/>
</dbReference>
<keyword evidence="4" id="KW-1185">Reference proteome</keyword>
<evidence type="ECO:0000313" key="4">
    <source>
        <dbReference type="Proteomes" id="UP000233786"/>
    </source>
</evidence>
<dbReference type="EMBL" id="PJNB01000001">
    <property type="protein sequence ID" value="PKW16552.1"/>
    <property type="molecule type" value="Genomic_DNA"/>
</dbReference>
<evidence type="ECO:0000259" key="2">
    <source>
        <dbReference type="Pfam" id="PF13193"/>
    </source>
</evidence>
<evidence type="ECO:0000313" key="3">
    <source>
        <dbReference type="EMBL" id="PKW16552.1"/>
    </source>
</evidence>
<feature type="domain" description="AMP-dependent synthetase/ligase" evidence="1">
    <location>
        <begin position="10"/>
        <end position="374"/>
    </location>
</feature>